<dbReference type="InterPro" id="IPR026444">
    <property type="entry name" value="Secre_tail"/>
</dbReference>
<dbReference type="NCBIfam" id="TIGR04183">
    <property type="entry name" value="Por_Secre_tail"/>
    <property type="match status" value="1"/>
</dbReference>
<comment type="caution">
    <text evidence="4">The sequence shown here is derived from an EMBL/GenBank/DDBJ whole genome shotgun (WGS) entry which is preliminary data.</text>
</comment>
<feature type="domain" description="Secretion system C-terminal sorting" evidence="3">
    <location>
        <begin position="43"/>
        <end position="112"/>
    </location>
</feature>
<feature type="signal peptide" evidence="2">
    <location>
        <begin position="1"/>
        <end position="23"/>
    </location>
</feature>
<feature type="chain" id="PRO_5040996091" evidence="2">
    <location>
        <begin position="24"/>
        <end position="113"/>
    </location>
</feature>
<proteinExistence type="predicted"/>
<gene>
    <name evidence="4" type="ORF">K6T82_20885</name>
</gene>
<sequence length="113" mass="12754">MAKNYFYITFLLAFFFTVTNASAQDSKQLPKTQEMTSIEGLSLYPNPVTNGKVYISTKNDLEKEIIVFDILGKKVLQAHLASRELNVSELPPGVYIIKINEQNASATRKLIIR</sequence>
<evidence type="ECO:0000256" key="1">
    <source>
        <dbReference type="ARBA" id="ARBA00022729"/>
    </source>
</evidence>
<dbReference type="Proteomes" id="UP001139366">
    <property type="component" value="Unassembled WGS sequence"/>
</dbReference>
<evidence type="ECO:0000259" key="3">
    <source>
        <dbReference type="Pfam" id="PF18962"/>
    </source>
</evidence>
<dbReference type="AlphaFoldDB" id="A0A9X1HDA8"/>
<keyword evidence="5" id="KW-1185">Reference proteome</keyword>
<keyword evidence="1 2" id="KW-0732">Signal</keyword>
<dbReference type="RefSeq" id="WP_223710290.1">
    <property type="nucleotide sequence ID" value="NZ_JAINUY010000008.1"/>
</dbReference>
<dbReference type="Pfam" id="PF18962">
    <property type="entry name" value="Por_Secre_tail"/>
    <property type="match status" value="1"/>
</dbReference>
<reference evidence="4 5" key="1">
    <citation type="journal article" date="2023" name="Antonie Van Leeuwenhoek">
        <title>Flavobacterium potami sp. nov., a multi-metal resistance genes harbouring bacterium isolated from shallow river silt.</title>
        <authorList>
            <person name="Li S."/>
            <person name="Mao S."/>
            <person name="Mu W."/>
            <person name="Guo B."/>
            <person name="Li C."/>
            <person name="Zhu Q."/>
            <person name="Hou X."/>
            <person name="Zhao Y."/>
            <person name="Wei S."/>
            <person name="Liu H."/>
            <person name="Liu A."/>
        </authorList>
    </citation>
    <scope>NUCLEOTIDE SEQUENCE [LARGE SCALE GENOMIC DNA]</scope>
    <source>
        <strain evidence="4 5">17A</strain>
    </source>
</reference>
<evidence type="ECO:0000313" key="5">
    <source>
        <dbReference type="Proteomes" id="UP001139366"/>
    </source>
</evidence>
<protein>
    <submittedName>
        <fullName evidence="4">T9SS type A sorting domain-containing protein</fullName>
    </submittedName>
</protein>
<evidence type="ECO:0000313" key="4">
    <source>
        <dbReference type="EMBL" id="MBZ4037229.1"/>
    </source>
</evidence>
<organism evidence="4 5">
    <name type="scientific">Flavobacterium potami</name>
    <dbReference type="NCBI Taxonomy" id="2872310"/>
    <lineage>
        <taxon>Bacteria</taxon>
        <taxon>Pseudomonadati</taxon>
        <taxon>Bacteroidota</taxon>
        <taxon>Flavobacteriia</taxon>
        <taxon>Flavobacteriales</taxon>
        <taxon>Flavobacteriaceae</taxon>
        <taxon>Flavobacterium</taxon>
    </lineage>
</organism>
<evidence type="ECO:0000256" key="2">
    <source>
        <dbReference type="SAM" id="SignalP"/>
    </source>
</evidence>
<name>A0A9X1HDA8_9FLAO</name>
<accession>A0A9X1HDA8</accession>
<dbReference type="EMBL" id="JAINUY010000008">
    <property type="protein sequence ID" value="MBZ4037229.1"/>
    <property type="molecule type" value="Genomic_DNA"/>
</dbReference>